<dbReference type="PANTHER" id="PTHR37525">
    <property type="entry name" value="UPF0175 PROTEIN SSL1255"/>
    <property type="match status" value="1"/>
</dbReference>
<evidence type="ECO:0000256" key="1">
    <source>
        <dbReference type="ARBA" id="ARBA00005651"/>
    </source>
</evidence>
<dbReference type="InterPro" id="IPR052264">
    <property type="entry name" value="UPF0175_domain"/>
</dbReference>
<gene>
    <name evidence="2" type="ORF">NIES30_12055</name>
</gene>
<dbReference type="InterPro" id="IPR005368">
    <property type="entry name" value="UPF0175"/>
</dbReference>
<proteinExistence type="inferred from homology"/>
<dbReference type="Proteomes" id="UP000185557">
    <property type="component" value="Unassembled WGS sequence"/>
</dbReference>
<organism evidence="2 3">
    <name type="scientific">Phormidium tenue NIES-30</name>
    <dbReference type="NCBI Taxonomy" id="549789"/>
    <lineage>
        <taxon>Bacteria</taxon>
        <taxon>Bacillati</taxon>
        <taxon>Cyanobacteriota</taxon>
        <taxon>Cyanophyceae</taxon>
        <taxon>Oscillatoriophycideae</taxon>
        <taxon>Oscillatoriales</taxon>
        <taxon>Oscillatoriaceae</taxon>
        <taxon>Phormidium</taxon>
    </lineage>
</organism>
<comment type="caution">
    <text evidence="2">The sequence shown here is derived from an EMBL/GenBank/DDBJ whole genome shotgun (WGS) entry which is preliminary data.</text>
</comment>
<dbReference type="OrthoDB" id="462653at2"/>
<dbReference type="AlphaFoldDB" id="A0A1U7J4V1"/>
<dbReference type="RefSeq" id="WP_073608674.1">
    <property type="nucleotide sequence ID" value="NZ_MRCG01000008.1"/>
</dbReference>
<dbReference type="EMBL" id="MRCG01000008">
    <property type="protein sequence ID" value="OKH47715.1"/>
    <property type="molecule type" value="Genomic_DNA"/>
</dbReference>
<evidence type="ECO:0000313" key="2">
    <source>
        <dbReference type="EMBL" id="OKH47715.1"/>
    </source>
</evidence>
<protein>
    <submittedName>
        <fullName evidence="2">Uncharacterized protein</fullName>
    </submittedName>
</protein>
<accession>A0A1U7J4V1</accession>
<comment type="similarity">
    <text evidence="1">Belongs to the UPF0175 family.</text>
</comment>
<keyword evidence="3" id="KW-1185">Reference proteome</keyword>
<dbReference type="Pfam" id="PF03683">
    <property type="entry name" value="UPF0175"/>
    <property type="match status" value="1"/>
</dbReference>
<name>A0A1U7J4V1_9CYAN</name>
<dbReference type="STRING" id="549789.NIES30_12055"/>
<sequence>MKITLEIPDEALQEQTLSQADWLREIAIALFRQELITLGTASAIAGMHQMAFQELLFDRGIDLHYGLADYQADIESLRNNCWR</sequence>
<evidence type="ECO:0000313" key="3">
    <source>
        <dbReference type="Proteomes" id="UP000185557"/>
    </source>
</evidence>
<dbReference type="PANTHER" id="PTHR37525:SF1">
    <property type="entry name" value="UPF0175 PROTEIN SSL1255"/>
    <property type="match status" value="1"/>
</dbReference>
<reference evidence="2 3" key="1">
    <citation type="submission" date="2016-11" db="EMBL/GenBank/DDBJ databases">
        <title>Draft Genome Sequences of Nine Cyanobacterial Strains from Diverse Habitats.</title>
        <authorList>
            <person name="Zhu T."/>
            <person name="Hou S."/>
            <person name="Lu X."/>
            <person name="Hess W.R."/>
        </authorList>
    </citation>
    <scope>NUCLEOTIDE SEQUENCE [LARGE SCALE GENOMIC DNA]</scope>
    <source>
        <strain evidence="2 3">NIES-30</strain>
    </source>
</reference>